<reference evidence="1" key="1">
    <citation type="submission" date="2018-02" db="EMBL/GenBank/DDBJ databases">
        <title>Rhizophora mucronata_Transcriptome.</title>
        <authorList>
            <person name="Meera S.P."/>
            <person name="Sreeshan A."/>
            <person name="Augustine A."/>
        </authorList>
    </citation>
    <scope>NUCLEOTIDE SEQUENCE</scope>
    <source>
        <tissue evidence="1">Leaf</tissue>
    </source>
</reference>
<accession>A0A2P2KR95</accession>
<evidence type="ECO:0000313" key="1">
    <source>
        <dbReference type="EMBL" id="MBX08220.1"/>
    </source>
</evidence>
<sequence length="29" mass="3165">MWVSVILDSIAEMLDGCFFVMLGNPTMGS</sequence>
<protein>
    <submittedName>
        <fullName evidence="1">Uncharacterized protein</fullName>
    </submittedName>
</protein>
<dbReference type="AlphaFoldDB" id="A0A2P2KR95"/>
<organism evidence="1">
    <name type="scientific">Rhizophora mucronata</name>
    <name type="common">Asiatic mangrove</name>
    <dbReference type="NCBI Taxonomy" id="61149"/>
    <lineage>
        <taxon>Eukaryota</taxon>
        <taxon>Viridiplantae</taxon>
        <taxon>Streptophyta</taxon>
        <taxon>Embryophyta</taxon>
        <taxon>Tracheophyta</taxon>
        <taxon>Spermatophyta</taxon>
        <taxon>Magnoliopsida</taxon>
        <taxon>eudicotyledons</taxon>
        <taxon>Gunneridae</taxon>
        <taxon>Pentapetalae</taxon>
        <taxon>rosids</taxon>
        <taxon>fabids</taxon>
        <taxon>Malpighiales</taxon>
        <taxon>Rhizophoraceae</taxon>
        <taxon>Rhizophora</taxon>
    </lineage>
</organism>
<dbReference type="EMBL" id="GGEC01027736">
    <property type="protein sequence ID" value="MBX08220.1"/>
    <property type="molecule type" value="Transcribed_RNA"/>
</dbReference>
<name>A0A2P2KR95_RHIMU</name>
<proteinExistence type="predicted"/>